<evidence type="ECO:0000313" key="9">
    <source>
        <dbReference type="EMBL" id="AOS64687.1"/>
    </source>
</evidence>
<dbReference type="PROSITE" id="PS50893">
    <property type="entry name" value="ABC_TRANSPORTER_2"/>
    <property type="match status" value="1"/>
</dbReference>
<evidence type="ECO:0000256" key="2">
    <source>
        <dbReference type="ARBA" id="ARBA00005417"/>
    </source>
</evidence>
<accession>A0AAC9HSA7</accession>
<keyword evidence="7" id="KW-0472">Membrane</keyword>
<dbReference type="PROSITE" id="PS00211">
    <property type="entry name" value="ABC_TRANSPORTER_1"/>
    <property type="match status" value="1"/>
</dbReference>
<reference evidence="10" key="1">
    <citation type="submission" date="2016-03" db="EMBL/GenBank/DDBJ databases">
        <title>Complete genome sequence of the type strain Actinoalloteichus hymeniacidonis DSM 45092.</title>
        <authorList>
            <person name="Schaffert L."/>
            <person name="Albersmeier A."/>
            <person name="Winkler A."/>
            <person name="Kalinowski J."/>
            <person name="Zotchev S."/>
            <person name="Ruckert C."/>
        </authorList>
    </citation>
    <scope>NUCLEOTIDE SEQUENCE [LARGE SCALE GENOMIC DNA]</scope>
    <source>
        <strain evidence="10">HPA177(T) (DSM 45092(T))</strain>
    </source>
</reference>
<dbReference type="KEGG" id="ahm:TL08_19480"/>
<dbReference type="SMART" id="SM00382">
    <property type="entry name" value="AAA"/>
    <property type="match status" value="1"/>
</dbReference>
<evidence type="ECO:0000259" key="8">
    <source>
        <dbReference type="PROSITE" id="PS50893"/>
    </source>
</evidence>
<dbReference type="GO" id="GO:0005524">
    <property type="term" value="F:ATP binding"/>
    <property type="evidence" value="ECO:0007669"/>
    <property type="project" value="UniProtKB-KW"/>
</dbReference>
<dbReference type="EMBL" id="CP014859">
    <property type="protein sequence ID" value="AOS64687.1"/>
    <property type="molecule type" value="Genomic_DNA"/>
</dbReference>
<keyword evidence="4" id="KW-1003">Cell membrane</keyword>
<comment type="similarity">
    <text evidence="2">Belongs to the ABC transporter superfamily.</text>
</comment>
<dbReference type="SUPFAM" id="SSF52540">
    <property type="entry name" value="P-loop containing nucleoside triphosphate hydrolases"/>
    <property type="match status" value="1"/>
</dbReference>
<dbReference type="CDD" id="cd03257">
    <property type="entry name" value="ABC_NikE_OppD_transporters"/>
    <property type="match status" value="1"/>
</dbReference>
<proteinExistence type="inferred from homology"/>
<dbReference type="GO" id="GO:0016887">
    <property type="term" value="F:ATP hydrolysis activity"/>
    <property type="evidence" value="ECO:0007669"/>
    <property type="project" value="InterPro"/>
</dbReference>
<dbReference type="PANTHER" id="PTHR43297:SF2">
    <property type="entry name" value="DIPEPTIDE TRANSPORT ATP-BINDING PROTEIN DPPD"/>
    <property type="match status" value="1"/>
</dbReference>
<dbReference type="AlphaFoldDB" id="A0AAC9HSA7"/>
<evidence type="ECO:0000256" key="4">
    <source>
        <dbReference type="ARBA" id="ARBA00022475"/>
    </source>
</evidence>
<dbReference type="GO" id="GO:0005886">
    <property type="term" value="C:plasma membrane"/>
    <property type="evidence" value="ECO:0007669"/>
    <property type="project" value="UniProtKB-SubCell"/>
</dbReference>
<organism evidence="9 10">
    <name type="scientific">Actinoalloteichus hymeniacidonis</name>
    <dbReference type="NCBI Taxonomy" id="340345"/>
    <lineage>
        <taxon>Bacteria</taxon>
        <taxon>Bacillati</taxon>
        <taxon>Actinomycetota</taxon>
        <taxon>Actinomycetes</taxon>
        <taxon>Pseudonocardiales</taxon>
        <taxon>Pseudonocardiaceae</taxon>
        <taxon>Actinoalloteichus</taxon>
    </lineage>
</organism>
<evidence type="ECO:0000256" key="7">
    <source>
        <dbReference type="ARBA" id="ARBA00023136"/>
    </source>
</evidence>
<dbReference type="Gene3D" id="3.40.50.300">
    <property type="entry name" value="P-loop containing nucleotide triphosphate hydrolases"/>
    <property type="match status" value="1"/>
</dbReference>
<dbReference type="InterPro" id="IPR003439">
    <property type="entry name" value="ABC_transporter-like_ATP-bd"/>
</dbReference>
<evidence type="ECO:0000256" key="3">
    <source>
        <dbReference type="ARBA" id="ARBA00022448"/>
    </source>
</evidence>
<keyword evidence="10" id="KW-1185">Reference proteome</keyword>
<dbReference type="InterPro" id="IPR003593">
    <property type="entry name" value="AAA+_ATPase"/>
</dbReference>
<dbReference type="Proteomes" id="UP000095210">
    <property type="component" value="Chromosome"/>
</dbReference>
<gene>
    <name evidence="9" type="ORF">TL08_19480</name>
</gene>
<comment type="subcellular location">
    <subcellularLocation>
        <location evidence="1">Cell membrane</location>
        <topology evidence="1">Peripheral membrane protein</topology>
    </subcellularLocation>
</comment>
<evidence type="ECO:0000256" key="1">
    <source>
        <dbReference type="ARBA" id="ARBA00004202"/>
    </source>
</evidence>
<keyword evidence="3" id="KW-0813">Transport</keyword>
<keyword evidence="6" id="KW-0067">ATP-binding</keyword>
<dbReference type="InterPro" id="IPR027417">
    <property type="entry name" value="P-loop_NTPase"/>
</dbReference>
<dbReference type="InterPro" id="IPR050388">
    <property type="entry name" value="ABC_Ni/Peptide_Import"/>
</dbReference>
<dbReference type="InterPro" id="IPR017871">
    <property type="entry name" value="ABC_transporter-like_CS"/>
</dbReference>
<evidence type="ECO:0000313" key="10">
    <source>
        <dbReference type="Proteomes" id="UP000095210"/>
    </source>
</evidence>
<evidence type="ECO:0000256" key="6">
    <source>
        <dbReference type="ARBA" id="ARBA00022840"/>
    </source>
</evidence>
<sequence length="285" mass="29938">MSGPTELGKERDMGLLRVRGLTVRRRDGHPLVEDIDLDLAAGDRLGLVGESGSGKSLTALAVAGLLPEGMTATGSVQLDGVELLGLAEAELAKVRGSGVAMVFQEPLTALDPLMRVGRQIASGLRRHRGLTGRQAEAEAVELCRRVRLPDPEESARAYPHQLSGGQRQRVGLAIALACGPRLLIADEPTTALDVTVQAEILDLITESVAAEGAGLLFISHDLPVIATVADRIAVMRDGGIVEHGDLHPVLADPEHPYTRELLTAALAAGRLPGDPVPDDSSGEAR</sequence>
<feature type="domain" description="ABC transporter" evidence="8">
    <location>
        <begin position="16"/>
        <end position="262"/>
    </location>
</feature>
<evidence type="ECO:0000256" key="5">
    <source>
        <dbReference type="ARBA" id="ARBA00022741"/>
    </source>
</evidence>
<keyword evidence="5" id="KW-0547">Nucleotide-binding</keyword>
<dbReference type="PANTHER" id="PTHR43297">
    <property type="entry name" value="OLIGOPEPTIDE TRANSPORT ATP-BINDING PROTEIN APPD"/>
    <property type="match status" value="1"/>
</dbReference>
<dbReference type="Pfam" id="PF00005">
    <property type="entry name" value="ABC_tran"/>
    <property type="match status" value="1"/>
</dbReference>
<protein>
    <submittedName>
        <fullName evidence="9">ABC-type dipeptide/oligopeptide/nickel transport system, ATPase component</fullName>
    </submittedName>
</protein>
<name>A0AAC9HSA7_9PSEU</name>